<dbReference type="EMBL" id="BNJQ01000013">
    <property type="protein sequence ID" value="GHP06640.1"/>
    <property type="molecule type" value="Genomic_DNA"/>
</dbReference>
<dbReference type="AlphaFoldDB" id="A0A830HLF0"/>
<organism evidence="9 10">
    <name type="scientific">Pycnococcus provasolii</name>
    <dbReference type="NCBI Taxonomy" id="41880"/>
    <lineage>
        <taxon>Eukaryota</taxon>
        <taxon>Viridiplantae</taxon>
        <taxon>Chlorophyta</taxon>
        <taxon>Pseudoscourfieldiophyceae</taxon>
        <taxon>Pseudoscourfieldiales</taxon>
        <taxon>Pycnococcaceae</taxon>
        <taxon>Pycnococcus</taxon>
    </lineage>
</organism>
<evidence type="ECO:0000259" key="8">
    <source>
        <dbReference type="Pfam" id="PF00535"/>
    </source>
</evidence>
<name>A0A830HLF0_9CHLO</name>
<evidence type="ECO:0000313" key="10">
    <source>
        <dbReference type="Proteomes" id="UP000660262"/>
    </source>
</evidence>
<feature type="compositionally biased region" description="Low complexity" evidence="7">
    <location>
        <begin position="339"/>
        <end position="353"/>
    </location>
</feature>
<protein>
    <recommendedName>
        <fullName evidence="8">Glycosyltransferase 2-like domain-containing protein</fullName>
    </recommendedName>
</protein>
<evidence type="ECO:0000256" key="5">
    <source>
        <dbReference type="ARBA" id="ARBA00023136"/>
    </source>
</evidence>
<dbReference type="SUPFAM" id="SSF53448">
    <property type="entry name" value="Nucleotide-diphospho-sugar transferases"/>
    <property type="match status" value="1"/>
</dbReference>
<dbReference type="InterPro" id="IPR029044">
    <property type="entry name" value="Nucleotide-diphossugar_trans"/>
</dbReference>
<dbReference type="PANTHER" id="PTHR43646">
    <property type="entry name" value="GLYCOSYLTRANSFERASE"/>
    <property type="match status" value="1"/>
</dbReference>
<reference evidence="9" key="1">
    <citation type="submission" date="2020-10" db="EMBL/GenBank/DDBJ databases">
        <title>Unveiling of a novel bifunctional photoreceptor, Dualchrome1, isolated from a cosmopolitan green alga.</title>
        <authorList>
            <person name="Suzuki S."/>
            <person name="Kawachi M."/>
        </authorList>
    </citation>
    <scope>NUCLEOTIDE SEQUENCE</scope>
    <source>
        <strain evidence="9">NIES 2893</strain>
    </source>
</reference>
<accession>A0A830HLF0</accession>
<feature type="domain" description="Glycosyltransferase 2-like" evidence="8">
    <location>
        <begin position="5"/>
        <end position="178"/>
    </location>
</feature>
<keyword evidence="3" id="KW-0328">Glycosyltransferase</keyword>
<comment type="subcellular location">
    <subcellularLocation>
        <location evidence="1">Cell membrane</location>
    </subcellularLocation>
</comment>
<gene>
    <name evidence="9" type="ORF">PPROV_000538500</name>
</gene>
<dbReference type="Gene3D" id="3.90.550.10">
    <property type="entry name" value="Spore Coat Polysaccharide Biosynthesis Protein SpsA, Chain A"/>
    <property type="match status" value="1"/>
</dbReference>
<keyword evidence="4" id="KW-0808">Transferase</keyword>
<evidence type="ECO:0000256" key="2">
    <source>
        <dbReference type="ARBA" id="ARBA00022475"/>
    </source>
</evidence>
<proteinExistence type="predicted"/>
<sequence length="368" mass="39554">MRIAIVIPTCNDSLYVAECLKSISAGAKGYVQSVIVVDAGSKDGTLSVVRSTGLHQNINGTIIEDCSGGRGAQCALGAKRIFEDTTGKPIPNHGKADVLMFVDADTLLPANYGQHVYEALKDNKWGAWESWSTRTDVETDALDVTTGVVSHISRIKTRGLGITYAHQCLFVRREAYEEAGGFPSVPQLEDLAISGALKVMHGLPILIPSSTSVVHTAMRRVRSLGSAYTYMLNKAFTLHEGEDMGSLIAAEAASGSSSPEKSAAEAHGDALAANVTVMELRSTLKVKEDRIKKLERRCAALEAEKLELEHLLLELHGDERFREALETTRGLIAQKVGAPAVESTPSSTAPSSEIGDRVENQWSIETGH</sequence>
<comment type="caution">
    <text evidence="9">The sequence shown here is derived from an EMBL/GenBank/DDBJ whole genome shotgun (WGS) entry which is preliminary data.</text>
</comment>
<dbReference type="GO" id="GO:0016757">
    <property type="term" value="F:glycosyltransferase activity"/>
    <property type="evidence" value="ECO:0007669"/>
    <property type="project" value="UniProtKB-KW"/>
</dbReference>
<dbReference type="GO" id="GO:0005886">
    <property type="term" value="C:plasma membrane"/>
    <property type="evidence" value="ECO:0007669"/>
    <property type="project" value="UniProtKB-SubCell"/>
</dbReference>
<dbReference type="Pfam" id="PF00535">
    <property type="entry name" value="Glycos_transf_2"/>
    <property type="match status" value="1"/>
</dbReference>
<dbReference type="Proteomes" id="UP000660262">
    <property type="component" value="Unassembled WGS sequence"/>
</dbReference>
<feature type="region of interest" description="Disordered" evidence="7">
    <location>
        <begin position="339"/>
        <end position="368"/>
    </location>
</feature>
<evidence type="ECO:0000313" key="9">
    <source>
        <dbReference type="EMBL" id="GHP06640.1"/>
    </source>
</evidence>
<feature type="coiled-coil region" evidence="6">
    <location>
        <begin position="277"/>
        <end position="311"/>
    </location>
</feature>
<evidence type="ECO:0000256" key="3">
    <source>
        <dbReference type="ARBA" id="ARBA00022676"/>
    </source>
</evidence>
<keyword evidence="5" id="KW-0472">Membrane</keyword>
<evidence type="ECO:0000256" key="1">
    <source>
        <dbReference type="ARBA" id="ARBA00004236"/>
    </source>
</evidence>
<keyword evidence="10" id="KW-1185">Reference proteome</keyword>
<keyword evidence="6" id="KW-0175">Coiled coil</keyword>
<dbReference type="OrthoDB" id="191769at2759"/>
<keyword evidence="2" id="KW-1003">Cell membrane</keyword>
<evidence type="ECO:0000256" key="6">
    <source>
        <dbReference type="SAM" id="Coils"/>
    </source>
</evidence>
<dbReference type="InterPro" id="IPR001173">
    <property type="entry name" value="Glyco_trans_2-like"/>
</dbReference>
<evidence type="ECO:0000256" key="4">
    <source>
        <dbReference type="ARBA" id="ARBA00022679"/>
    </source>
</evidence>
<dbReference type="PANTHER" id="PTHR43646:SF2">
    <property type="entry name" value="GLYCOSYLTRANSFERASE 2-LIKE DOMAIN-CONTAINING PROTEIN"/>
    <property type="match status" value="1"/>
</dbReference>
<evidence type="ECO:0000256" key="7">
    <source>
        <dbReference type="SAM" id="MobiDB-lite"/>
    </source>
</evidence>